<comment type="caution">
    <text evidence="1">The sequence shown here is derived from an EMBL/GenBank/DDBJ whole genome shotgun (WGS) entry which is preliminary data.</text>
</comment>
<accession>A0A8T0T1F0</accession>
<organism evidence="1 2">
    <name type="scientific">Panicum virgatum</name>
    <name type="common">Blackwell switchgrass</name>
    <dbReference type="NCBI Taxonomy" id="38727"/>
    <lineage>
        <taxon>Eukaryota</taxon>
        <taxon>Viridiplantae</taxon>
        <taxon>Streptophyta</taxon>
        <taxon>Embryophyta</taxon>
        <taxon>Tracheophyta</taxon>
        <taxon>Spermatophyta</taxon>
        <taxon>Magnoliopsida</taxon>
        <taxon>Liliopsida</taxon>
        <taxon>Poales</taxon>
        <taxon>Poaceae</taxon>
        <taxon>PACMAD clade</taxon>
        <taxon>Panicoideae</taxon>
        <taxon>Panicodae</taxon>
        <taxon>Paniceae</taxon>
        <taxon>Panicinae</taxon>
        <taxon>Panicum</taxon>
        <taxon>Panicum sect. Hiantes</taxon>
    </lineage>
</organism>
<dbReference type="PANTHER" id="PTHR33085:SF103">
    <property type="entry name" value="F-BOX ASSOCIATED DOMAIN-CONTAINING PROTEIN"/>
    <property type="match status" value="1"/>
</dbReference>
<evidence type="ECO:0000313" key="2">
    <source>
        <dbReference type="Proteomes" id="UP000823388"/>
    </source>
</evidence>
<gene>
    <name evidence="1" type="ORF">PVAP13_5KG647900</name>
</gene>
<protein>
    <submittedName>
        <fullName evidence="1">Uncharacterized protein</fullName>
    </submittedName>
</protein>
<dbReference type="Pfam" id="PF07893">
    <property type="entry name" value="DUF1668"/>
    <property type="match status" value="1"/>
</dbReference>
<dbReference type="AlphaFoldDB" id="A0A8T0T1F0"/>
<keyword evidence="2" id="KW-1185">Reference proteome</keyword>
<name>A0A8T0T1F0_PANVG</name>
<dbReference type="InterPro" id="IPR012871">
    <property type="entry name" value="DUF1668_ORYSA"/>
</dbReference>
<reference evidence="1" key="1">
    <citation type="submission" date="2020-05" db="EMBL/GenBank/DDBJ databases">
        <title>WGS assembly of Panicum virgatum.</title>
        <authorList>
            <person name="Lovell J.T."/>
            <person name="Jenkins J."/>
            <person name="Shu S."/>
            <person name="Juenger T.E."/>
            <person name="Schmutz J."/>
        </authorList>
    </citation>
    <scope>NUCLEOTIDE SEQUENCE</scope>
    <source>
        <strain evidence="1">AP13</strain>
    </source>
</reference>
<evidence type="ECO:0000313" key="1">
    <source>
        <dbReference type="EMBL" id="KAG2602139.1"/>
    </source>
</evidence>
<dbReference type="PANTHER" id="PTHR33085">
    <property type="entry name" value="OS12G0113100 PROTEIN-RELATED"/>
    <property type="match status" value="1"/>
</dbReference>
<dbReference type="EMBL" id="CM029045">
    <property type="protein sequence ID" value="KAG2602139.1"/>
    <property type="molecule type" value="Genomic_DNA"/>
</dbReference>
<dbReference type="Proteomes" id="UP000823388">
    <property type="component" value="Chromosome 5K"/>
</dbReference>
<sequence>MSKWRRYLYLLLDHSSKENYPLHRIDASTLFCPANQKITPTEIEDARLPAPFISFTASPTAEYGSRVLDFFTLFGRGEGEKKSLVAGADENGLTVMYDLARRTVHYQVGLNEPKDIDAVSLAVGDSLYVIERTPLLRRRCGFEALVYDGEQYNEHDESIWEWRWRRLEPPPYVLAPGYKPTPISAYTVVGGSDIWISTPDIGTYSFSTSAGTWSRAGKWGAPLPRPR</sequence>
<proteinExistence type="predicted"/>